<sequence>MSHHHVNLNHFRIKIMQLHPQDLDKYNHISFHRHELLVVYQDLQLELEGRPINLLSHQLVILPATVERRLSYADQKVNLQANPTSKYRHLADVISLSDQFLEIVTNMALATPEIMALFDRPQRLSYSQSNWTELCHLVQQTYSEQFWEPTPIHAKSLAARMAFILLEICHNQQLTNSQRIQFNERQDLAYQVQFYLDHHFKEALTVTDIANRFDVSPSTLNRVFQDYHHTTVYQYLLACRLHFAHQAIHHGATIADSWQTAGFGDYSNFYRAFVKHFGYRPHEVYKGK</sequence>
<dbReference type="SUPFAM" id="SSF46689">
    <property type="entry name" value="Homeodomain-like"/>
    <property type="match status" value="2"/>
</dbReference>
<dbReference type="Pfam" id="PF12833">
    <property type="entry name" value="HTH_18"/>
    <property type="match status" value="1"/>
</dbReference>
<dbReference type="EMBL" id="CP014163">
    <property type="protein sequence ID" value="AMB99048.1"/>
    <property type="molecule type" value="Genomic_DNA"/>
</dbReference>
<dbReference type="InterPro" id="IPR018060">
    <property type="entry name" value="HTH_AraC"/>
</dbReference>
<reference evidence="5" key="2">
    <citation type="submission" date="2016-01" db="EMBL/GenBank/DDBJ databases">
        <title>Six Aerococcus type strain genome sequencing and assembly using PacBio and Illumina Hiseq.</title>
        <authorList>
            <person name="Carkaci D."/>
            <person name="Dargis R."/>
            <person name="Nielsen X.C."/>
            <person name="Skovgaard O."/>
            <person name="Fuursted K."/>
            <person name="Christensen J.J."/>
        </authorList>
    </citation>
    <scope>NUCLEOTIDE SEQUENCE [LARGE SCALE GENOMIC DNA]</scope>
    <source>
        <strain evidence="5">CCUG42038B</strain>
    </source>
</reference>
<dbReference type="GO" id="GO:0043565">
    <property type="term" value="F:sequence-specific DNA binding"/>
    <property type="evidence" value="ECO:0007669"/>
    <property type="project" value="InterPro"/>
</dbReference>
<dbReference type="PANTHER" id="PTHR43280:SF31">
    <property type="entry name" value="TRANSCRIPTIONAL REGULATORY PROTEIN"/>
    <property type="match status" value="1"/>
</dbReference>
<dbReference type="GO" id="GO:0003700">
    <property type="term" value="F:DNA-binding transcription factor activity"/>
    <property type="evidence" value="ECO:0007669"/>
    <property type="project" value="InterPro"/>
</dbReference>
<keyword evidence="1" id="KW-0805">Transcription regulation</keyword>
<dbReference type="PROSITE" id="PS01124">
    <property type="entry name" value="HTH_ARAC_FAMILY_2"/>
    <property type="match status" value="1"/>
</dbReference>
<dbReference type="Proteomes" id="UP000062260">
    <property type="component" value="Chromosome"/>
</dbReference>
<evidence type="ECO:0000313" key="4">
    <source>
        <dbReference type="EMBL" id="AMB99048.1"/>
    </source>
</evidence>
<protein>
    <submittedName>
        <fullName evidence="4">Uncharacterized protein</fullName>
    </submittedName>
</protein>
<dbReference type="OrthoDB" id="2211832at2"/>
<evidence type="ECO:0000256" key="1">
    <source>
        <dbReference type="ARBA" id="ARBA00023015"/>
    </source>
</evidence>
<dbReference type="Gene3D" id="1.10.10.60">
    <property type="entry name" value="Homeodomain-like"/>
    <property type="match status" value="1"/>
</dbReference>
<reference evidence="4 5" key="1">
    <citation type="journal article" date="2016" name="Genome Announc.">
        <title>Complete Genome Sequences of Aerococcus christensenii CCUG 28831T, Aerococcus sanguinicola CCUG 43001T, Aerococcus urinae CCUG 36881T, Aerococcus urinaeequi CCUG 28094T, Aerococcus urinaehominis CCUG 42038 BT, and Aerococcus viridans CCUG 4311T.</title>
        <authorList>
            <person name="Carkaci D."/>
            <person name="Dargis R."/>
            <person name="Nielsen X.C."/>
            <person name="Skovgaard O."/>
            <person name="Fuursted K."/>
            <person name="Christensen J.J."/>
        </authorList>
    </citation>
    <scope>NUCLEOTIDE SEQUENCE [LARGE SCALE GENOMIC DNA]</scope>
    <source>
        <strain evidence="4 5">CCUG42038B</strain>
    </source>
</reference>
<dbReference type="AlphaFoldDB" id="A0A0X8FKL3"/>
<keyword evidence="3" id="KW-0804">Transcription</keyword>
<name>A0A0X8FKL3_9LACT</name>
<keyword evidence="5" id="KW-1185">Reference proteome</keyword>
<dbReference type="STRING" id="128944.AWM75_03100"/>
<keyword evidence="2" id="KW-0238">DNA-binding</keyword>
<dbReference type="RefSeq" id="WP_067978098.1">
    <property type="nucleotide sequence ID" value="NZ_CP014163.1"/>
</dbReference>
<gene>
    <name evidence="4" type="ORF">AWM75_03100</name>
</gene>
<evidence type="ECO:0000256" key="3">
    <source>
        <dbReference type="ARBA" id="ARBA00023163"/>
    </source>
</evidence>
<organism evidence="4 5">
    <name type="scientific">Aerococcus urinaehominis</name>
    <dbReference type="NCBI Taxonomy" id="128944"/>
    <lineage>
        <taxon>Bacteria</taxon>
        <taxon>Bacillati</taxon>
        <taxon>Bacillota</taxon>
        <taxon>Bacilli</taxon>
        <taxon>Lactobacillales</taxon>
        <taxon>Aerococcaceae</taxon>
        <taxon>Aerococcus</taxon>
    </lineage>
</organism>
<dbReference type="KEGG" id="auh:AWM75_03100"/>
<dbReference type="InterPro" id="IPR009057">
    <property type="entry name" value="Homeodomain-like_sf"/>
</dbReference>
<dbReference type="SMART" id="SM00342">
    <property type="entry name" value="HTH_ARAC"/>
    <property type="match status" value="1"/>
</dbReference>
<proteinExistence type="predicted"/>
<dbReference type="PANTHER" id="PTHR43280">
    <property type="entry name" value="ARAC-FAMILY TRANSCRIPTIONAL REGULATOR"/>
    <property type="match status" value="1"/>
</dbReference>
<evidence type="ECO:0000313" key="5">
    <source>
        <dbReference type="Proteomes" id="UP000062260"/>
    </source>
</evidence>
<evidence type="ECO:0000256" key="2">
    <source>
        <dbReference type="ARBA" id="ARBA00023125"/>
    </source>
</evidence>
<accession>A0A0X8FKL3</accession>